<dbReference type="Gene3D" id="3.40.630.30">
    <property type="match status" value="1"/>
</dbReference>
<dbReference type="STRING" id="1227457.C451_11547"/>
<dbReference type="PATRIC" id="fig|1227457.3.peg.2180"/>
<dbReference type="Proteomes" id="UP000011680">
    <property type="component" value="Unassembled WGS sequence"/>
</dbReference>
<dbReference type="AlphaFoldDB" id="M0N6Y0"/>
<dbReference type="RefSeq" id="WP_007740616.1">
    <property type="nucleotide sequence ID" value="NZ_AOMF01000156.1"/>
</dbReference>
<proteinExistence type="predicted"/>
<dbReference type="eggNOG" id="arCOG00834">
    <property type="taxonomic scope" value="Archaea"/>
</dbReference>
<dbReference type="OrthoDB" id="51421at2157"/>
<dbReference type="InterPro" id="IPR016181">
    <property type="entry name" value="Acyl_CoA_acyltransferase"/>
</dbReference>
<evidence type="ECO:0000313" key="4">
    <source>
        <dbReference type="Proteomes" id="UP000011680"/>
    </source>
</evidence>
<evidence type="ECO:0000256" key="1">
    <source>
        <dbReference type="ARBA" id="ARBA00022679"/>
    </source>
</evidence>
<feature type="domain" description="N-acetyltransferase" evidence="2">
    <location>
        <begin position="28"/>
        <end position="172"/>
    </location>
</feature>
<evidence type="ECO:0000313" key="3">
    <source>
        <dbReference type="EMBL" id="EMA52435.1"/>
    </source>
</evidence>
<accession>M0N6Y0</accession>
<organism evidence="3 4">
    <name type="scientific">Halococcus thailandensis JCM 13552</name>
    <dbReference type="NCBI Taxonomy" id="1227457"/>
    <lineage>
        <taxon>Archaea</taxon>
        <taxon>Methanobacteriati</taxon>
        <taxon>Methanobacteriota</taxon>
        <taxon>Stenosarchaea group</taxon>
        <taxon>Halobacteria</taxon>
        <taxon>Halobacteriales</taxon>
        <taxon>Halococcaceae</taxon>
        <taxon>Halococcus</taxon>
    </lineage>
</organism>
<sequence>MTRIYPDERAGEFERPPIEFTDGHDRDIEITVYADDDRAALTEMYVSFDPADRAQGIPPTERGAIEGWLDTILDGSYNVVASHGEECVGHATLVPDGEDAHELAIFVLDTHQQAGIGSRLLTGLLGHARAEGAEHVWLTVERWNTPAVALYRKVGFETTDTESFEMEMSLRL</sequence>
<dbReference type="CDD" id="cd04301">
    <property type="entry name" value="NAT_SF"/>
    <property type="match status" value="1"/>
</dbReference>
<name>M0N6Y0_9EURY</name>
<reference evidence="3 4" key="1">
    <citation type="journal article" date="2014" name="PLoS Genet.">
        <title>Phylogenetically driven sequencing of extremely halophilic archaea reveals strategies for static and dynamic osmo-response.</title>
        <authorList>
            <person name="Becker E.A."/>
            <person name="Seitzer P.M."/>
            <person name="Tritt A."/>
            <person name="Larsen D."/>
            <person name="Krusor M."/>
            <person name="Yao A.I."/>
            <person name="Wu D."/>
            <person name="Madern D."/>
            <person name="Eisen J.A."/>
            <person name="Darling A.E."/>
            <person name="Facciotti M.T."/>
        </authorList>
    </citation>
    <scope>NUCLEOTIDE SEQUENCE [LARGE SCALE GENOMIC DNA]</scope>
    <source>
        <strain evidence="3 4">JCM 13552</strain>
    </source>
</reference>
<keyword evidence="4" id="KW-1185">Reference proteome</keyword>
<evidence type="ECO:0000259" key="2">
    <source>
        <dbReference type="PROSITE" id="PS51186"/>
    </source>
</evidence>
<dbReference type="PANTHER" id="PTHR13947:SF37">
    <property type="entry name" value="LD18367P"/>
    <property type="match status" value="1"/>
</dbReference>
<dbReference type="InterPro" id="IPR000182">
    <property type="entry name" value="GNAT_dom"/>
</dbReference>
<dbReference type="GO" id="GO:0008080">
    <property type="term" value="F:N-acetyltransferase activity"/>
    <property type="evidence" value="ECO:0007669"/>
    <property type="project" value="InterPro"/>
</dbReference>
<dbReference type="InterPro" id="IPR050769">
    <property type="entry name" value="NAT_camello-type"/>
</dbReference>
<keyword evidence="1 3" id="KW-0808">Transferase</keyword>
<dbReference type="SUPFAM" id="SSF55729">
    <property type="entry name" value="Acyl-CoA N-acyltransferases (Nat)"/>
    <property type="match status" value="1"/>
</dbReference>
<comment type="caution">
    <text evidence="3">The sequence shown here is derived from an EMBL/GenBank/DDBJ whole genome shotgun (WGS) entry which is preliminary data.</text>
</comment>
<dbReference type="PANTHER" id="PTHR13947">
    <property type="entry name" value="GNAT FAMILY N-ACETYLTRANSFERASE"/>
    <property type="match status" value="1"/>
</dbReference>
<dbReference type="PROSITE" id="PS51186">
    <property type="entry name" value="GNAT"/>
    <property type="match status" value="1"/>
</dbReference>
<dbReference type="EMBL" id="AOMF01000156">
    <property type="protein sequence ID" value="EMA52435.1"/>
    <property type="molecule type" value="Genomic_DNA"/>
</dbReference>
<protein>
    <submittedName>
        <fullName evidence="3">Acetyltransferase (GNAT) family protein</fullName>
    </submittedName>
</protein>
<dbReference type="Pfam" id="PF00583">
    <property type="entry name" value="Acetyltransf_1"/>
    <property type="match status" value="1"/>
</dbReference>
<gene>
    <name evidence="3" type="ORF">C451_11547</name>
</gene>